<gene>
    <name evidence="2" type="ORF">ABE41_006300</name>
</gene>
<dbReference type="OrthoDB" id="2357153at2"/>
<proteinExistence type="predicted"/>
<reference evidence="2 3" key="1">
    <citation type="submission" date="2016-08" db="EMBL/GenBank/DDBJ databases">
        <title>Complete genome sequence of Fictibacillus arsenicus G25-54, a strain with toxicity to nematodes and a potential arsenic-resistance activity.</title>
        <authorList>
            <person name="Zheng Z."/>
        </authorList>
    </citation>
    <scope>NUCLEOTIDE SEQUENCE [LARGE SCALE GENOMIC DNA]</scope>
    <source>
        <strain evidence="2 3">G25-54</strain>
    </source>
</reference>
<dbReference type="AlphaFoldDB" id="A0A1B1Z2C7"/>
<name>A0A1B1Z2C7_9BACL</name>
<dbReference type="RefSeq" id="WP_066287646.1">
    <property type="nucleotide sequence ID" value="NZ_CP016761.1"/>
</dbReference>
<feature type="transmembrane region" description="Helical" evidence="1">
    <location>
        <begin position="65"/>
        <end position="84"/>
    </location>
</feature>
<sequence length="89" mass="9991">MYQQPGNFSNVYEKGTKYYSIKGVSPDESIAVDDGNGNYKKAVREKEYTFGRTAEDVSEENSSDMTASLLVLSTITIFVILIVLKKIKR</sequence>
<keyword evidence="1" id="KW-0472">Membrane</keyword>
<dbReference type="EMBL" id="CP016761">
    <property type="protein sequence ID" value="ANX11613.1"/>
    <property type="molecule type" value="Genomic_DNA"/>
</dbReference>
<dbReference type="Proteomes" id="UP000077412">
    <property type="component" value="Chromosome"/>
</dbReference>
<keyword evidence="1" id="KW-0812">Transmembrane</keyword>
<keyword evidence="3" id="KW-1185">Reference proteome</keyword>
<protein>
    <submittedName>
        <fullName evidence="2">Uncharacterized protein</fullName>
    </submittedName>
</protein>
<dbReference type="KEGG" id="far:ABE41_006300"/>
<organism evidence="2 3">
    <name type="scientific">Fictibacillus arsenicus</name>
    <dbReference type="NCBI Taxonomy" id="255247"/>
    <lineage>
        <taxon>Bacteria</taxon>
        <taxon>Bacillati</taxon>
        <taxon>Bacillota</taxon>
        <taxon>Bacilli</taxon>
        <taxon>Bacillales</taxon>
        <taxon>Fictibacillaceae</taxon>
        <taxon>Fictibacillus</taxon>
    </lineage>
</organism>
<keyword evidence="1" id="KW-1133">Transmembrane helix</keyword>
<accession>A0A1B1Z2C7</accession>
<evidence type="ECO:0000256" key="1">
    <source>
        <dbReference type="SAM" id="Phobius"/>
    </source>
</evidence>
<evidence type="ECO:0000313" key="2">
    <source>
        <dbReference type="EMBL" id="ANX11613.1"/>
    </source>
</evidence>
<evidence type="ECO:0000313" key="3">
    <source>
        <dbReference type="Proteomes" id="UP000077412"/>
    </source>
</evidence>